<evidence type="ECO:0000256" key="5">
    <source>
        <dbReference type="ARBA" id="ARBA00023150"/>
    </source>
</evidence>
<comment type="pathway">
    <text evidence="2 7">Cofactor biosynthesis; molybdopterin biosynthesis.</text>
</comment>
<dbReference type="Gene3D" id="2.40.340.10">
    <property type="entry name" value="MoeA, C-terminal, domain IV"/>
    <property type="match status" value="1"/>
</dbReference>
<dbReference type="AlphaFoldDB" id="A0A1I2GI70"/>
<dbReference type="CDD" id="cd00887">
    <property type="entry name" value="MoeA"/>
    <property type="match status" value="1"/>
</dbReference>
<dbReference type="STRING" id="285351.SAMN04488035_1767"/>
<evidence type="ECO:0000259" key="8">
    <source>
        <dbReference type="SMART" id="SM00852"/>
    </source>
</evidence>
<name>A0A1I2GI70_9MICO</name>
<evidence type="ECO:0000256" key="3">
    <source>
        <dbReference type="ARBA" id="ARBA00010763"/>
    </source>
</evidence>
<dbReference type="SUPFAM" id="SSF53218">
    <property type="entry name" value="Molybdenum cofactor biosynthesis proteins"/>
    <property type="match status" value="1"/>
</dbReference>
<organism evidence="9 10">
    <name type="scientific">Flavimobilis marinus</name>
    <dbReference type="NCBI Taxonomy" id="285351"/>
    <lineage>
        <taxon>Bacteria</taxon>
        <taxon>Bacillati</taxon>
        <taxon>Actinomycetota</taxon>
        <taxon>Actinomycetes</taxon>
        <taxon>Micrococcales</taxon>
        <taxon>Jonesiaceae</taxon>
        <taxon>Flavimobilis</taxon>
    </lineage>
</organism>
<dbReference type="InterPro" id="IPR038987">
    <property type="entry name" value="MoeA-like"/>
</dbReference>
<keyword evidence="7 9" id="KW-0808">Transferase</keyword>
<dbReference type="InterPro" id="IPR036688">
    <property type="entry name" value="MoeA_C_domain_IV_sf"/>
</dbReference>
<evidence type="ECO:0000256" key="6">
    <source>
        <dbReference type="ARBA" id="ARBA00047317"/>
    </source>
</evidence>
<dbReference type="Proteomes" id="UP000198520">
    <property type="component" value="Unassembled WGS sequence"/>
</dbReference>
<keyword evidence="5 7" id="KW-0501">Molybdenum cofactor biosynthesis</keyword>
<reference evidence="10" key="1">
    <citation type="submission" date="2016-10" db="EMBL/GenBank/DDBJ databases">
        <authorList>
            <person name="Varghese N."/>
            <person name="Submissions S."/>
        </authorList>
    </citation>
    <scope>NUCLEOTIDE SEQUENCE [LARGE SCALE GENOMIC DNA]</scope>
    <source>
        <strain evidence="10">DSM 19083</strain>
    </source>
</reference>
<protein>
    <recommendedName>
        <fullName evidence="7">Molybdopterin molybdenumtransferase</fullName>
        <ecNumber evidence="7">2.10.1.1</ecNumber>
    </recommendedName>
</protein>
<dbReference type="SUPFAM" id="SSF63867">
    <property type="entry name" value="MoeA C-terminal domain-like"/>
    <property type="match status" value="1"/>
</dbReference>
<evidence type="ECO:0000256" key="4">
    <source>
        <dbReference type="ARBA" id="ARBA00022505"/>
    </source>
</evidence>
<sequence>MKSVQSHLSEALAAVKPVPPLDVVLADAAGCILAEDLVVTADVPARAVAACDGYAVHADETYAAGPATPLHMPVVHDVWSGSDEPLRLVAGQSIRVSSGATLPLGADAVLPLDHTDRGSAQVRVLRPVRPGTNIRPPGVDARAGEVPLPAGLRLGARQISLAAALGRNRVRVHPRPRVVIVPVGDELVEPGHRGGGVFNANGQALAIAIADAGAIAIPVAAVSDDRATLREMLEDQLVRADLVITTGGLSEGTHDTLKDVLGPLGTVRFDHVAMSPGLRQGFGVVGPEEDAVPIFSLPGHPVAAQISFEVFVRPALRAMAGHTELFRASVPAYANSAWTSPAGKREFVPARLTGSPDDGYLVTPVADPASLHQLSLSALAGANALAVIGEDQTDVQLGSRVHCLVLEG</sequence>
<comment type="function">
    <text evidence="1 7">Catalyzes the insertion of molybdate into adenylated molybdopterin with the concomitant release of AMP.</text>
</comment>
<comment type="cofactor">
    <cofactor evidence="7">
        <name>Mg(2+)</name>
        <dbReference type="ChEBI" id="CHEBI:18420"/>
    </cofactor>
</comment>
<evidence type="ECO:0000313" key="9">
    <source>
        <dbReference type="EMBL" id="SFF16923.1"/>
    </source>
</evidence>
<keyword evidence="7" id="KW-0460">Magnesium</keyword>
<dbReference type="Pfam" id="PF03454">
    <property type="entry name" value="MoeA_C"/>
    <property type="match status" value="1"/>
</dbReference>
<dbReference type="Gene3D" id="3.90.105.10">
    <property type="entry name" value="Molybdopterin biosynthesis moea protein, domain 2"/>
    <property type="match status" value="1"/>
</dbReference>
<evidence type="ECO:0000256" key="7">
    <source>
        <dbReference type="RuleBase" id="RU365090"/>
    </source>
</evidence>
<comment type="similarity">
    <text evidence="3 7">Belongs to the MoeA family.</text>
</comment>
<dbReference type="OrthoDB" id="9804758at2"/>
<comment type="catalytic activity">
    <reaction evidence="6">
        <text>adenylyl-molybdopterin + molybdate = Mo-molybdopterin + AMP + H(+)</text>
        <dbReference type="Rhea" id="RHEA:35047"/>
        <dbReference type="ChEBI" id="CHEBI:15378"/>
        <dbReference type="ChEBI" id="CHEBI:36264"/>
        <dbReference type="ChEBI" id="CHEBI:62727"/>
        <dbReference type="ChEBI" id="CHEBI:71302"/>
        <dbReference type="ChEBI" id="CHEBI:456215"/>
        <dbReference type="EC" id="2.10.1.1"/>
    </reaction>
</comment>
<dbReference type="InterPro" id="IPR036135">
    <property type="entry name" value="MoeA_linker/N_sf"/>
</dbReference>
<dbReference type="Pfam" id="PF03453">
    <property type="entry name" value="MoeA_N"/>
    <property type="match status" value="1"/>
</dbReference>
<dbReference type="PANTHER" id="PTHR10192">
    <property type="entry name" value="MOLYBDOPTERIN BIOSYNTHESIS PROTEIN"/>
    <property type="match status" value="1"/>
</dbReference>
<evidence type="ECO:0000256" key="2">
    <source>
        <dbReference type="ARBA" id="ARBA00005046"/>
    </source>
</evidence>
<dbReference type="SMART" id="SM00852">
    <property type="entry name" value="MoCF_biosynth"/>
    <property type="match status" value="1"/>
</dbReference>
<evidence type="ECO:0000256" key="1">
    <source>
        <dbReference type="ARBA" id="ARBA00002901"/>
    </source>
</evidence>
<dbReference type="Gene3D" id="2.170.190.11">
    <property type="entry name" value="Molybdopterin biosynthesis moea protein, domain 3"/>
    <property type="match status" value="1"/>
</dbReference>
<dbReference type="GO" id="GO:0061599">
    <property type="term" value="F:molybdopterin molybdotransferase activity"/>
    <property type="evidence" value="ECO:0007669"/>
    <property type="project" value="UniProtKB-UniRule"/>
</dbReference>
<dbReference type="InterPro" id="IPR005111">
    <property type="entry name" value="MoeA_C_domain_IV"/>
</dbReference>
<dbReference type="GO" id="GO:0046872">
    <property type="term" value="F:metal ion binding"/>
    <property type="evidence" value="ECO:0007669"/>
    <property type="project" value="UniProtKB-UniRule"/>
</dbReference>
<dbReference type="EMBL" id="FONZ01000003">
    <property type="protein sequence ID" value="SFF16923.1"/>
    <property type="molecule type" value="Genomic_DNA"/>
</dbReference>
<dbReference type="SUPFAM" id="SSF63882">
    <property type="entry name" value="MoeA N-terminal region -like"/>
    <property type="match status" value="1"/>
</dbReference>
<dbReference type="RefSeq" id="WP_093377536.1">
    <property type="nucleotide sequence ID" value="NZ_BNAN01000003.1"/>
</dbReference>
<feature type="domain" description="MoaB/Mog" evidence="8">
    <location>
        <begin position="179"/>
        <end position="318"/>
    </location>
</feature>
<keyword evidence="10" id="KW-1185">Reference proteome</keyword>
<dbReference type="InterPro" id="IPR005110">
    <property type="entry name" value="MoeA_linker/N"/>
</dbReference>
<dbReference type="EC" id="2.10.1.1" evidence="7"/>
<dbReference type="Pfam" id="PF00994">
    <property type="entry name" value="MoCF_biosynth"/>
    <property type="match status" value="1"/>
</dbReference>
<dbReference type="InterPro" id="IPR001453">
    <property type="entry name" value="MoaB/Mog_dom"/>
</dbReference>
<gene>
    <name evidence="9" type="ORF">SAMN04488035_1767</name>
</gene>
<accession>A0A1I2GI70</accession>
<dbReference type="UniPathway" id="UPA00344"/>
<dbReference type="PANTHER" id="PTHR10192:SF5">
    <property type="entry name" value="GEPHYRIN"/>
    <property type="match status" value="1"/>
</dbReference>
<dbReference type="Gene3D" id="3.40.980.10">
    <property type="entry name" value="MoaB/Mog-like domain"/>
    <property type="match status" value="1"/>
</dbReference>
<dbReference type="GO" id="GO:0005829">
    <property type="term" value="C:cytosol"/>
    <property type="evidence" value="ECO:0007669"/>
    <property type="project" value="TreeGrafter"/>
</dbReference>
<proteinExistence type="inferred from homology"/>
<dbReference type="NCBIfam" id="NF045515">
    <property type="entry name" value="Glp_gephyrin"/>
    <property type="match status" value="1"/>
</dbReference>
<evidence type="ECO:0000313" key="10">
    <source>
        <dbReference type="Proteomes" id="UP000198520"/>
    </source>
</evidence>
<keyword evidence="7" id="KW-0479">Metal-binding</keyword>
<dbReference type="InterPro" id="IPR036425">
    <property type="entry name" value="MoaB/Mog-like_dom_sf"/>
</dbReference>
<keyword evidence="4 7" id="KW-0500">Molybdenum</keyword>
<dbReference type="GO" id="GO:0006777">
    <property type="term" value="P:Mo-molybdopterin cofactor biosynthetic process"/>
    <property type="evidence" value="ECO:0007669"/>
    <property type="project" value="UniProtKB-UniRule"/>
</dbReference>